<sequence length="61" mass="7013">MGKFFRNTKTGKVLSEDEYKDQLLTNAQANAYDMGMTGMDILDDVVPGSTMDEYEEYFEEE</sequence>
<dbReference type="PATRIC" id="fig|1140003.3.peg.999"/>
<keyword evidence="2" id="KW-1185">Reference proteome</keyword>
<dbReference type="AlphaFoldDB" id="S0P666"/>
<dbReference type="EMBL" id="ASWO01000005">
    <property type="protein sequence ID" value="EOT83911.1"/>
    <property type="molecule type" value="Genomic_DNA"/>
</dbReference>
<reference evidence="1 2" key="1">
    <citation type="submission" date="2013-03" db="EMBL/GenBank/DDBJ databases">
        <title>The Genome Sequence of Enterococcus sulfureus ATCC_49903 (PacBio/Illumina hybrid assembly).</title>
        <authorList>
            <consortium name="The Broad Institute Genomics Platform"/>
            <consortium name="The Broad Institute Genome Sequencing Center for Infectious Disease"/>
            <person name="Earl A."/>
            <person name="Russ C."/>
            <person name="Gilmore M."/>
            <person name="Surin D."/>
            <person name="Walker B."/>
            <person name="Young S."/>
            <person name="Zeng Q."/>
            <person name="Gargeya S."/>
            <person name="Fitzgerald M."/>
            <person name="Haas B."/>
            <person name="Abouelleil A."/>
            <person name="Allen A.W."/>
            <person name="Alvarado L."/>
            <person name="Arachchi H.M."/>
            <person name="Berlin A.M."/>
            <person name="Chapman S.B."/>
            <person name="Gainer-Dewar J."/>
            <person name="Goldberg J."/>
            <person name="Griggs A."/>
            <person name="Gujja S."/>
            <person name="Hansen M."/>
            <person name="Howarth C."/>
            <person name="Imamovic A."/>
            <person name="Ireland A."/>
            <person name="Larimer J."/>
            <person name="McCowan C."/>
            <person name="Murphy C."/>
            <person name="Pearson M."/>
            <person name="Poon T.W."/>
            <person name="Priest M."/>
            <person name="Roberts A."/>
            <person name="Saif S."/>
            <person name="Shea T."/>
            <person name="Sisk P."/>
            <person name="Sykes S."/>
            <person name="Wortman J."/>
            <person name="Nusbaum C."/>
            <person name="Birren B."/>
        </authorList>
    </citation>
    <scope>NUCLEOTIDE SEQUENCE [LARGE SCALE GENOMIC DNA]</scope>
    <source>
        <strain evidence="1 2">ATCC 49903</strain>
    </source>
</reference>
<evidence type="ECO:0000313" key="2">
    <source>
        <dbReference type="Proteomes" id="UP000015961"/>
    </source>
</evidence>
<protein>
    <submittedName>
        <fullName evidence="1">Uncharacterized protein</fullName>
    </submittedName>
</protein>
<evidence type="ECO:0000313" key="1">
    <source>
        <dbReference type="EMBL" id="EOT83911.1"/>
    </source>
</evidence>
<dbReference type="STRING" id="1140003.OMY_01042"/>
<comment type="caution">
    <text evidence="1">The sequence shown here is derived from an EMBL/GenBank/DDBJ whole genome shotgun (WGS) entry which is preliminary data.</text>
</comment>
<organism evidence="1 2">
    <name type="scientific">Enterococcus sulfureus ATCC 49903</name>
    <dbReference type="NCBI Taxonomy" id="1140003"/>
    <lineage>
        <taxon>Bacteria</taxon>
        <taxon>Bacillati</taxon>
        <taxon>Bacillota</taxon>
        <taxon>Bacilli</taxon>
        <taxon>Lactobacillales</taxon>
        <taxon>Enterococcaceae</taxon>
        <taxon>Enterococcus</taxon>
    </lineage>
</organism>
<proteinExistence type="predicted"/>
<accession>S0P666</accession>
<name>S0P666_9ENTE</name>
<dbReference type="OrthoDB" id="2186200at2"/>
<dbReference type="Proteomes" id="UP000015961">
    <property type="component" value="Unassembled WGS sequence"/>
</dbReference>
<dbReference type="RefSeq" id="WP_016185494.1">
    <property type="nucleotide sequence ID" value="NZ_ASWO01000005.1"/>
</dbReference>
<gene>
    <name evidence="1" type="ORF">I573_01636</name>
</gene>